<evidence type="ECO:0008006" key="3">
    <source>
        <dbReference type="Google" id="ProtNLM"/>
    </source>
</evidence>
<dbReference type="InterPro" id="IPR035923">
    <property type="entry name" value="TT1751-like_sf"/>
</dbReference>
<dbReference type="EMBL" id="SHKL01000001">
    <property type="protein sequence ID" value="RZT84918.1"/>
    <property type="molecule type" value="Genomic_DNA"/>
</dbReference>
<protein>
    <recommendedName>
        <fullName evidence="3">DUF302 domain-containing protein</fullName>
    </recommendedName>
</protein>
<dbReference type="InterPro" id="IPR005180">
    <property type="entry name" value="DUF302"/>
</dbReference>
<dbReference type="Gene3D" id="3.30.310.70">
    <property type="entry name" value="TT1751-like domain"/>
    <property type="match status" value="1"/>
</dbReference>
<evidence type="ECO:0000313" key="2">
    <source>
        <dbReference type="Proteomes" id="UP000291591"/>
    </source>
</evidence>
<sequence>MTGRAHVVAHEVQRLEIPVDLSYDEFRDRYEQAVPAFDLQRFADLDPSRIDWATVQATTDTAAPHGFLLYLRAEVDLIMRIAGHPERCTSYLMGNHTIAERMYRHDHAVMLYAPLRTQIHEDREGAVWFTIDRPSTRFASFDDPRITEVGVELDHKVADLLGALGVDASAVLRS</sequence>
<dbReference type="Proteomes" id="UP000291591">
    <property type="component" value="Unassembled WGS sequence"/>
</dbReference>
<dbReference type="CDD" id="cd14797">
    <property type="entry name" value="DUF302"/>
    <property type="match status" value="1"/>
</dbReference>
<dbReference type="RefSeq" id="WP_130289462.1">
    <property type="nucleotide sequence ID" value="NZ_SHKL01000001.1"/>
</dbReference>
<keyword evidence="2" id="KW-1185">Reference proteome</keyword>
<organism evidence="1 2">
    <name type="scientific">Pseudonocardia sediminis</name>
    <dbReference type="NCBI Taxonomy" id="1397368"/>
    <lineage>
        <taxon>Bacteria</taxon>
        <taxon>Bacillati</taxon>
        <taxon>Actinomycetota</taxon>
        <taxon>Actinomycetes</taxon>
        <taxon>Pseudonocardiales</taxon>
        <taxon>Pseudonocardiaceae</taxon>
        <taxon>Pseudonocardia</taxon>
    </lineage>
</organism>
<reference evidence="1 2" key="1">
    <citation type="submission" date="2019-02" db="EMBL/GenBank/DDBJ databases">
        <title>Sequencing the genomes of 1000 actinobacteria strains.</title>
        <authorList>
            <person name="Klenk H.-P."/>
        </authorList>
    </citation>
    <scope>NUCLEOTIDE SEQUENCE [LARGE SCALE GENOMIC DNA]</scope>
    <source>
        <strain evidence="1 2">DSM 45779</strain>
    </source>
</reference>
<name>A0A4Q7UVF6_PSEST</name>
<gene>
    <name evidence="1" type="ORF">EV383_1776</name>
</gene>
<proteinExistence type="predicted"/>
<dbReference type="OrthoDB" id="3358967at2"/>
<dbReference type="SUPFAM" id="SSF103247">
    <property type="entry name" value="TT1751-like"/>
    <property type="match status" value="1"/>
</dbReference>
<dbReference type="AlphaFoldDB" id="A0A4Q7UVF6"/>
<evidence type="ECO:0000313" key="1">
    <source>
        <dbReference type="EMBL" id="RZT84918.1"/>
    </source>
</evidence>
<accession>A0A4Q7UVF6</accession>
<comment type="caution">
    <text evidence="1">The sequence shown here is derived from an EMBL/GenBank/DDBJ whole genome shotgun (WGS) entry which is preliminary data.</text>
</comment>